<feature type="domain" description="AAA+ ATPase" evidence="7">
    <location>
        <begin position="60"/>
        <end position="193"/>
    </location>
</feature>
<dbReference type="AlphaFoldDB" id="C5LVK3"/>
<evidence type="ECO:0000313" key="8">
    <source>
        <dbReference type="EMBL" id="EEQ99251.1"/>
    </source>
</evidence>
<comment type="subcellular location">
    <subcellularLocation>
        <location evidence="1">Nucleus</location>
    </subcellularLocation>
</comment>
<evidence type="ECO:0000256" key="2">
    <source>
        <dbReference type="ARBA" id="ARBA00005378"/>
    </source>
</evidence>
<evidence type="ECO:0000256" key="1">
    <source>
        <dbReference type="ARBA" id="ARBA00004123"/>
    </source>
</evidence>
<dbReference type="OrthoDB" id="4199794at2759"/>
<dbReference type="EMBL" id="GG685911">
    <property type="protein sequence ID" value="EEQ99251.1"/>
    <property type="molecule type" value="Genomic_DNA"/>
</dbReference>
<dbReference type="InParanoid" id="C5LVK3"/>
<evidence type="ECO:0000256" key="3">
    <source>
        <dbReference type="ARBA" id="ARBA00022705"/>
    </source>
</evidence>
<keyword evidence="3" id="KW-0235">DNA replication</keyword>
<proteinExistence type="inferred from homology"/>
<dbReference type="FunFam" id="1.20.272.10:FF:000004">
    <property type="entry name" value="Replication factor C subunit 5"/>
    <property type="match status" value="1"/>
</dbReference>
<dbReference type="CDD" id="cd18140">
    <property type="entry name" value="HLD_clamp_RFC"/>
    <property type="match status" value="1"/>
</dbReference>
<dbReference type="Pfam" id="PF08542">
    <property type="entry name" value="Rep_fac_C"/>
    <property type="match status" value="1"/>
</dbReference>
<dbReference type="CDD" id="cd00009">
    <property type="entry name" value="AAA"/>
    <property type="match status" value="1"/>
</dbReference>
<dbReference type="Gene3D" id="1.10.8.60">
    <property type="match status" value="1"/>
</dbReference>
<evidence type="ECO:0000256" key="4">
    <source>
        <dbReference type="ARBA" id="ARBA00022741"/>
    </source>
</evidence>
<dbReference type="GO" id="GO:0003677">
    <property type="term" value="F:DNA binding"/>
    <property type="evidence" value="ECO:0007669"/>
    <property type="project" value="InterPro"/>
</dbReference>
<keyword evidence="4" id="KW-0547">Nucleotide-binding</keyword>
<dbReference type="GO" id="GO:0005524">
    <property type="term" value="F:ATP binding"/>
    <property type="evidence" value="ECO:0007669"/>
    <property type="project" value="UniProtKB-KW"/>
</dbReference>
<sequence length="354" mass="39530">MSTAEPMDLDEETPAAGGSVFLPPANELPWVEKYRPKTLDDLVAHQEIIETIKRFVKMNALPHLLLHGPPGTGKTSTILACARQMYPPGQLRQYVLELNASDARGIDVVRECIKQFVSSRSMFSGSLGTNMPKLVILDEADNMTSVSQFALRRVIEQYSSNARFCLICNYASKIIPALQSRCTKFRFAPLKDAEARMRVDYVAKCEGVKISEDGMLALLRTGEGDMRKVLNTLQSCTLSYPSHTVDANIIHKVAGLPETSTIDRLEAVLCQKPLREGMMVIEELRVKHGYSVADLLREIHDRMVTVDMPPRARNLLFRDLAEIEYRLSSGCSEKVQGAALVGSFHEIREMMVAK</sequence>
<evidence type="ECO:0000256" key="6">
    <source>
        <dbReference type="ARBA" id="ARBA00023242"/>
    </source>
</evidence>
<dbReference type="PANTHER" id="PTHR11669:SF9">
    <property type="entry name" value="REPLICATION FACTOR C SUBUNIT 5"/>
    <property type="match status" value="1"/>
</dbReference>
<dbReference type="InterPro" id="IPR027417">
    <property type="entry name" value="P-loop_NTPase"/>
</dbReference>
<evidence type="ECO:0000259" key="7">
    <source>
        <dbReference type="SMART" id="SM00382"/>
    </source>
</evidence>
<dbReference type="GO" id="GO:0016887">
    <property type="term" value="F:ATP hydrolysis activity"/>
    <property type="evidence" value="ECO:0007669"/>
    <property type="project" value="InterPro"/>
</dbReference>
<keyword evidence="6" id="KW-0539">Nucleus</keyword>
<dbReference type="SUPFAM" id="SSF48019">
    <property type="entry name" value="post-AAA+ oligomerization domain-like"/>
    <property type="match status" value="1"/>
</dbReference>
<dbReference type="InterPro" id="IPR003593">
    <property type="entry name" value="AAA+_ATPase"/>
</dbReference>
<dbReference type="FunFam" id="3.40.50.300:FF:000129">
    <property type="entry name" value="Replication factor C subunit 5"/>
    <property type="match status" value="1"/>
</dbReference>
<keyword evidence="5" id="KW-0067">ATP-binding</keyword>
<comment type="similarity">
    <text evidence="2">Belongs to the activator 1 small subunits family.</text>
</comment>
<reference evidence="8 9" key="1">
    <citation type="submission" date="2008-07" db="EMBL/GenBank/DDBJ databases">
        <authorList>
            <person name="El-Sayed N."/>
            <person name="Caler E."/>
            <person name="Inman J."/>
            <person name="Amedeo P."/>
            <person name="Hass B."/>
            <person name="Wortman J."/>
        </authorList>
    </citation>
    <scope>NUCLEOTIDE SEQUENCE [LARGE SCALE GENOMIC DNA]</scope>
    <source>
        <strain evidence="9">ATCC 50983 / TXsc</strain>
    </source>
</reference>
<dbReference type="InterPro" id="IPR050238">
    <property type="entry name" value="DNA_Rep/Repair_Clamp_Loader"/>
</dbReference>
<dbReference type="GO" id="GO:0006261">
    <property type="term" value="P:DNA-templated DNA replication"/>
    <property type="evidence" value="ECO:0007669"/>
    <property type="project" value="TreeGrafter"/>
</dbReference>
<evidence type="ECO:0000313" key="9">
    <source>
        <dbReference type="Proteomes" id="UP000007800"/>
    </source>
</evidence>
<name>C5LVK3_PERM5</name>
<dbReference type="InterPro" id="IPR013748">
    <property type="entry name" value="Rep_factorC_C"/>
</dbReference>
<dbReference type="GO" id="GO:0005663">
    <property type="term" value="C:DNA replication factor C complex"/>
    <property type="evidence" value="ECO:0007669"/>
    <property type="project" value="TreeGrafter"/>
</dbReference>
<dbReference type="SUPFAM" id="SSF52540">
    <property type="entry name" value="P-loop containing nucleoside triphosphate hydrolases"/>
    <property type="match status" value="1"/>
</dbReference>
<keyword evidence="9" id="KW-1185">Reference proteome</keyword>
<dbReference type="NCBIfam" id="NF001679">
    <property type="entry name" value="PRK00440.1"/>
    <property type="match status" value="1"/>
</dbReference>
<dbReference type="PANTHER" id="PTHR11669">
    <property type="entry name" value="REPLICATION FACTOR C / DNA POLYMERASE III GAMMA-TAU SUBUNIT"/>
    <property type="match status" value="1"/>
</dbReference>
<accession>C5LVK3</accession>
<dbReference type="GO" id="GO:0005634">
    <property type="term" value="C:nucleus"/>
    <property type="evidence" value="ECO:0007669"/>
    <property type="project" value="UniProtKB-SubCell"/>
</dbReference>
<dbReference type="GO" id="GO:0003689">
    <property type="term" value="F:DNA clamp loader activity"/>
    <property type="evidence" value="ECO:0007669"/>
    <property type="project" value="TreeGrafter"/>
</dbReference>
<dbReference type="InterPro" id="IPR047854">
    <property type="entry name" value="RFC_lid"/>
</dbReference>
<dbReference type="OMA" id="FHEIREM"/>
<dbReference type="InterPro" id="IPR003959">
    <property type="entry name" value="ATPase_AAA_core"/>
</dbReference>
<dbReference type="FunCoup" id="C5LVK3">
    <property type="interactions" value="453"/>
</dbReference>
<dbReference type="Proteomes" id="UP000007800">
    <property type="component" value="Unassembled WGS sequence"/>
</dbReference>
<protein>
    <submittedName>
        <fullName evidence="8">Replication factor C3, putative</fullName>
    </submittedName>
</protein>
<gene>
    <name evidence="8" type="ORF">Pmar_PMAR000624</name>
</gene>
<evidence type="ECO:0000256" key="5">
    <source>
        <dbReference type="ARBA" id="ARBA00022840"/>
    </source>
</evidence>
<dbReference type="RefSeq" id="XP_002766534.1">
    <property type="nucleotide sequence ID" value="XM_002766488.1"/>
</dbReference>
<dbReference type="InterPro" id="IPR008921">
    <property type="entry name" value="DNA_pol3_clamp-load_cplx_C"/>
</dbReference>
<dbReference type="GO" id="GO:0006281">
    <property type="term" value="P:DNA repair"/>
    <property type="evidence" value="ECO:0007669"/>
    <property type="project" value="TreeGrafter"/>
</dbReference>
<dbReference type="Pfam" id="PF00004">
    <property type="entry name" value="AAA"/>
    <property type="match status" value="1"/>
</dbReference>
<dbReference type="GeneID" id="9045105"/>
<dbReference type="Gene3D" id="3.40.50.300">
    <property type="entry name" value="P-loop containing nucleotide triphosphate hydrolases"/>
    <property type="match status" value="1"/>
</dbReference>
<dbReference type="SMART" id="SM00382">
    <property type="entry name" value="AAA"/>
    <property type="match status" value="1"/>
</dbReference>
<organism evidence="9">
    <name type="scientific">Perkinsus marinus (strain ATCC 50983 / TXsc)</name>
    <dbReference type="NCBI Taxonomy" id="423536"/>
    <lineage>
        <taxon>Eukaryota</taxon>
        <taxon>Sar</taxon>
        <taxon>Alveolata</taxon>
        <taxon>Perkinsozoa</taxon>
        <taxon>Perkinsea</taxon>
        <taxon>Perkinsida</taxon>
        <taxon>Perkinsidae</taxon>
        <taxon>Perkinsus</taxon>
    </lineage>
</organism>
<dbReference type="Gene3D" id="1.20.272.10">
    <property type="match status" value="1"/>
</dbReference>